<dbReference type="InterPro" id="IPR029060">
    <property type="entry name" value="PIN-like_dom_sf"/>
</dbReference>
<gene>
    <name evidence="2" type="ORF">A2660_01500</name>
</gene>
<organism evidence="2 3">
    <name type="scientific">Candidatus Doudnabacteria bacterium RIFCSPHIGHO2_01_FULL_45_18</name>
    <dbReference type="NCBI Taxonomy" id="1817823"/>
    <lineage>
        <taxon>Bacteria</taxon>
        <taxon>Candidatus Doudnaibacteriota</taxon>
    </lineage>
</organism>
<dbReference type="Pfam" id="PF13470">
    <property type="entry name" value="PIN_3"/>
    <property type="match status" value="1"/>
</dbReference>
<feature type="domain" description="PIN" evidence="1">
    <location>
        <begin position="3"/>
        <end position="108"/>
    </location>
</feature>
<dbReference type="PANTHER" id="PTHR34610">
    <property type="entry name" value="SSL7007 PROTEIN"/>
    <property type="match status" value="1"/>
</dbReference>
<comment type="caution">
    <text evidence="2">The sequence shown here is derived from an EMBL/GenBank/DDBJ whole genome shotgun (WGS) entry which is preliminary data.</text>
</comment>
<dbReference type="AlphaFoldDB" id="A0A1F5NT53"/>
<dbReference type="PANTHER" id="PTHR34610:SF3">
    <property type="entry name" value="SSL7007 PROTEIN"/>
    <property type="match status" value="1"/>
</dbReference>
<reference evidence="2 3" key="1">
    <citation type="journal article" date="2016" name="Nat. Commun.">
        <title>Thousands of microbial genomes shed light on interconnected biogeochemical processes in an aquifer system.</title>
        <authorList>
            <person name="Anantharaman K."/>
            <person name="Brown C.T."/>
            <person name="Hug L.A."/>
            <person name="Sharon I."/>
            <person name="Castelle C.J."/>
            <person name="Probst A.J."/>
            <person name="Thomas B.C."/>
            <person name="Singh A."/>
            <person name="Wilkins M.J."/>
            <person name="Karaoz U."/>
            <person name="Brodie E.L."/>
            <person name="Williams K.H."/>
            <person name="Hubbard S.S."/>
            <person name="Banfield J.F."/>
        </authorList>
    </citation>
    <scope>NUCLEOTIDE SEQUENCE [LARGE SCALE GENOMIC DNA]</scope>
</reference>
<dbReference type="EMBL" id="MFEJ01000009">
    <property type="protein sequence ID" value="OGE80520.1"/>
    <property type="molecule type" value="Genomic_DNA"/>
</dbReference>
<proteinExistence type="predicted"/>
<evidence type="ECO:0000313" key="3">
    <source>
        <dbReference type="Proteomes" id="UP000176233"/>
    </source>
</evidence>
<dbReference type="SUPFAM" id="SSF88723">
    <property type="entry name" value="PIN domain-like"/>
    <property type="match status" value="1"/>
</dbReference>
<dbReference type="Gene3D" id="3.40.50.1010">
    <property type="entry name" value="5'-nuclease"/>
    <property type="match status" value="1"/>
</dbReference>
<evidence type="ECO:0000313" key="2">
    <source>
        <dbReference type="EMBL" id="OGE80520.1"/>
    </source>
</evidence>
<dbReference type="Proteomes" id="UP000176233">
    <property type="component" value="Unassembled WGS sequence"/>
</dbReference>
<protein>
    <submittedName>
        <fullName evidence="2">Putative toxin-antitoxin system toxin component, PIN family</fullName>
    </submittedName>
</protein>
<dbReference type="InterPro" id="IPR002850">
    <property type="entry name" value="PIN_toxin-like"/>
</dbReference>
<evidence type="ECO:0000259" key="1">
    <source>
        <dbReference type="Pfam" id="PF13470"/>
    </source>
</evidence>
<dbReference type="InterPro" id="IPR002716">
    <property type="entry name" value="PIN_dom"/>
</dbReference>
<accession>A0A1F5NT53</accession>
<name>A0A1F5NT53_9BACT</name>
<dbReference type="NCBIfam" id="TIGR00305">
    <property type="entry name" value="putative toxin-antitoxin system toxin component, PIN family"/>
    <property type="match status" value="1"/>
</dbReference>
<sequence length="149" mass="17379">MLKIVIDTNVLIDGSNDSHHYANRIIDLVISGNVQAYANKRTLRENKFLVFQKITDPGYLKKLEYFFDLVQPVENTKRINVVEDSEDNKILESAVAAHADFLITSDQHLLKLKKYQGVKIVRPEAFWQEWEEEGESGWLKWLKNFIIKT</sequence>